<accession>A0A0V1LHE0</accession>
<feature type="region of interest" description="Disordered" evidence="2">
    <location>
        <begin position="752"/>
        <end position="773"/>
    </location>
</feature>
<dbReference type="Pfam" id="PF10167">
    <property type="entry name" value="BORCS8"/>
    <property type="match status" value="1"/>
</dbReference>
<dbReference type="AlphaFoldDB" id="A0A0V1LHE0"/>
<dbReference type="EMBL" id="JYDW01000050">
    <property type="protein sequence ID" value="KRZ58909.1"/>
    <property type="molecule type" value="Genomic_DNA"/>
</dbReference>
<gene>
    <name evidence="3" type="ORF">T02_6636</name>
</gene>
<evidence type="ECO:0000256" key="1">
    <source>
        <dbReference type="ARBA" id="ARBA00004173"/>
    </source>
</evidence>
<dbReference type="PANTHER" id="PTHR21393">
    <property type="entry name" value="MITOCHONDRIAL 28S RIBOSOMAL PROTEIN S27"/>
    <property type="match status" value="1"/>
</dbReference>
<dbReference type="Proteomes" id="UP000054721">
    <property type="component" value="Unassembled WGS sequence"/>
</dbReference>
<feature type="compositionally biased region" description="Polar residues" evidence="2">
    <location>
        <begin position="671"/>
        <end position="682"/>
    </location>
</feature>
<reference evidence="3 4" key="1">
    <citation type="submission" date="2015-05" db="EMBL/GenBank/DDBJ databases">
        <title>Evolution of Trichinella species and genotypes.</title>
        <authorList>
            <person name="Korhonen P.K."/>
            <person name="Edoardo P."/>
            <person name="Giuseppe L.R."/>
            <person name="Gasser R.B."/>
        </authorList>
    </citation>
    <scope>NUCLEOTIDE SEQUENCE [LARGE SCALE GENOMIC DNA]</scope>
    <source>
        <strain evidence="3">ISS10</strain>
    </source>
</reference>
<comment type="subcellular location">
    <subcellularLocation>
        <location evidence="1">Mitochondrion</location>
    </subcellularLocation>
</comment>
<dbReference type="PANTHER" id="PTHR21393:SF0">
    <property type="entry name" value="SMALL RIBOSOMAL SUBUNIT PROTEIN MS27"/>
    <property type="match status" value="1"/>
</dbReference>
<name>A0A0V1LHE0_9BILA</name>
<organism evidence="3 4">
    <name type="scientific">Trichinella nativa</name>
    <dbReference type="NCBI Taxonomy" id="6335"/>
    <lineage>
        <taxon>Eukaryota</taxon>
        <taxon>Metazoa</taxon>
        <taxon>Ecdysozoa</taxon>
        <taxon>Nematoda</taxon>
        <taxon>Enoplea</taxon>
        <taxon>Dorylaimia</taxon>
        <taxon>Trichinellida</taxon>
        <taxon>Trichinellidae</taxon>
        <taxon>Trichinella</taxon>
    </lineage>
</organism>
<dbReference type="InterPro" id="IPR019266">
    <property type="entry name" value="Ribosomal_mS27"/>
</dbReference>
<evidence type="ECO:0000313" key="4">
    <source>
        <dbReference type="Proteomes" id="UP000054721"/>
    </source>
</evidence>
<dbReference type="Pfam" id="PF10037">
    <property type="entry name" value="MRP-S27"/>
    <property type="match status" value="1"/>
</dbReference>
<feature type="compositionally biased region" description="Basic and acidic residues" evidence="2">
    <location>
        <begin position="840"/>
        <end position="849"/>
    </location>
</feature>
<evidence type="ECO:0000313" key="3">
    <source>
        <dbReference type="EMBL" id="KRZ58909.1"/>
    </source>
</evidence>
<evidence type="ECO:0000256" key="2">
    <source>
        <dbReference type="SAM" id="MobiDB-lite"/>
    </source>
</evidence>
<sequence>MVLMSSIALFKLVAIFVNKNTLQYFYLLYRYVKVLLLYLELNAFHFNNKFSKLRVFMLQNFWRQNFQCSKRFLLSAAYDCSEEWRKRLEAPIFKNVDTDEFITDLRKQFLGKKVASPIDLDVAVNLVQRKDHLDELKSCIYKIRHTKMSASILPSTHHALVRSFLHLGCEDLFMEMIDDPINYGLFPDAFAANIAMNYFIIQDKFSCKNIKTEEYCNVATKIACHMMKQEEFRLSTCWLSVYSCLKWLFSGDQSWITIPCTFRNMNNEEEEDLIFKIPYLKNPVFDDHFDLEEPRQLVGKTILWMSEHLPDSPAIHSCRALGLKLWNKHDRLVKLLKQYCETSDLQLHADALDFMLLDDKPKEENDQTEKSVVDQELSKLVNKIKDSAHFTNDSLEASFFDQMNKELPELEKIDISEQIDLISSWNQSRIQLLENKVRQIYLKKRLAEIAELRKKLTEEREVVFFFENKATWENTVHPDYKEADVSVSAGKLPSDDEYVVPELEKRTVDDLNGIIFTHFGVTFWLLLVICLSNGTTCDDLSECLYMVAHEPTLGLYRIEEHIRKSVPALVEMQQKIQKMNERIEGVCFDINNAITAVEDITSSMSVFNSIHENLRSCLRLKQQLDFERNKRHLLNKKYRKAAEDFKLQEMRKAKSLGYIEKSFSMDKMTESIASRSTVSTPVSDYPDSMQNDDEQSSEESVGTDVAAELAKEEEEEEKESSSTSGADSHLQFYDSLNLTDEMENSVKTNAEIQSETNDSKAGEGNATGLRRSSRIRAIRERQLLKKQQESMVGLEKLIQLKVKKVNAKNANKSKSSPDKAPLPLKGILKTPSPKRQRKTLIGEKRVTFA</sequence>
<dbReference type="STRING" id="6335.A0A0V1LHE0"/>
<dbReference type="InterPro" id="IPR034913">
    <property type="entry name" value="mS27/PTCD2"/>
</dbReference>
<dbReference type="InterPro" id="IPR019320">
    <property type="entry name" value="BORCS8"/>
</dbReference>
<dbReference type="OrthoDB" id="19830at2759"/>
<protein>
    <submittedName>
        <fullName evidence="3">Protein MEF2BNB-like protein</fullName>
    </submittedName>
</protein>
<dbReference type="GO" id="GO:0005739">
    <property type="term" value="C:mitochondrion"/>
    <property type="evidence" value="ECO:0007669"/>
    <property type="project" value="UniProtKB-SubCell"/>
</dbReference>
<feature type="region of interest" description="Disordered" evidence="2">
    <location>
        <begin position="671"/>
        <end position="729"/>
    </location>
</feature>
<keyword evidence="4" id="KW-1185">Reference proteome</keyword>
<proteinExistence type="predicted"/>
<feature type="region of interest" description="Disordered" evidence="2">
    <location>
        <begin position="808"/>
        <end position="849"/>
    </location>
</feature>
<comment type="caution">
    <text evidence="3">The sequence shown here is derived from an EMBL/GenBank/DDBJ whole genome shotgun (WGS) entry which is preliminary data.</text>
</comment>